<name>A0ACC0MLZ3_RHOML</name>
<protein>
    <submittedName>
        <fullName evidence="1">Uncharacterized protein</fullName>
    </submittedName>
</protein>
<comment type="caution">
    <text evidence="1">The sequence shown here is derived from an EMBL/GenBank/DDBJ whole genome shotgun (WGS) entry which is preliminary data.</text>
</comment>
<organism evidence="1 2">
    <name type="scientific">Rhododendron molle</name>
    <name type="common">Chinese azalea</name>
    <name type="synonym">Azalea mollis</name>
    <dbReference type="NCBI Taxonomy" id="49168"/>
    <lineage>
        <taxon>Eukaryota</taxon>
        <taxon>Viridiplantae</taxon>
        <taxon>Streptophyta</taxon>
        <taxon>Embryophyta</taxon>
        <taxon>Tracheophyta</taxon>
        <taxon>Spermatophyta</taxon>
        <taxon>Magnoliopsida</taxon>
        <taxon>eudicotyledons</taxon>
        <taxon>Gunneridae</taxon>
        <taxon>Pentapetalae</taxon>
        <taxon>asterids</taxon>
        <taxon>Ericales</taxon>
        <taxon>Ericaceae</taxon>
        <taxon>Ericoideae</taxon>
        <taxon>Rhodoreae</taxon>
        <taxon>Rhododendron</taxon>
    </lineage>
</organism>
<accession>A0ACC0MLZ3</accession>
<gene>
    <name evidence="1" type="ORF">RHMOL_Rhmol08G0101500</name>
</gene>
<dbReference type="EMBL" id="CM046395">
    <property type="protein sequence ID" value="KAI8541960.1"/>
    <property type="molecule type" value="Genomic_DNA"/>
</dbReference>
<evidence type="ECO:0000313" key="1">
    <source>
        <dbReference type="EMBL" id="KAI8541960.1"/>
    </source>
</evidence>
<proteinExistence type="predicted"/>
<sequence length="129" mass="15045">MAGTDPHVGHRRSSYFSGCMSPSCVPVQEECYTRIHDQLPPIPIGSTHDTRRRRWQKIIKKLVRESKSIYGSTRPPPPTFRYDAVSYSQNFDEGCHREELTSRCNPQVIRVREVRLRNVYSTDFKFSKV</sequence>
<evidence type="ECO:0000313" key="2">
    <source>
        <dbReference type="Proteomes" id="UP001062846"/>
    </source>
</evidence>
<dbReference type="Proteomes" id="UP001062846">
    <property type="component" value="Chromosome 8"/>
</dbReference>
<keyword evidence="2" id="KW-1185">Reference proteome</keyword>
<reference evidence="1" key="1">
    <citation type="submission" date="2022-02" db="EMBL/GenBank/DDBJ databases">
        <title>Plant Genome Project.</title>
        <authorList>
            <person name="Zhang R.-G."/>
        </authorList>
    </citation>
    <scope>NUCLEOTIDE SEQUENCE</scope>
    <source>
        <strain evidence="1">AT1</strain>
    </source>
</reference>